<protein>
    <submittedName>
        <fullName evidence="8">rRNA maturation RNase YbeY</fullName>
    </submittedName>
</protein>
<keyword evidence="5" id="KW-0255">Endonuclease</keyword>
<evidence type="ECO:0000256" key="7">
    <source>
        <dbReference type="ARBA" id="ARBA00022833"/>
    </source>
</evidence>
<dbReference type="SUPFAM" id="SSF55486">
    <property type="entry name" value="Metalloproteases ('zincins'), catalytic domain"/>
    <property type="match status" value="1"/>
</dbReference>
<dbReference type="Gene3D" id="3.40.390.30">
    <property type="entry name" value="Metalloproteases ('zincins'), catalytic domain"/>
    <property type="match status" value="1"/>
</dbReference>
<evidence type="ECO:0000256" key="4">
    <source>
        <dbReference type="ARBA" id="ARBA00022723"/>
    </source>
</evidence>
<dbReference type="NCBIfam" id="TIGR00043">
    <property type="entry name" value="rRNA maturation RNase YbeY"/>
    <property type="match status" value="1"/>
</dbReference>
<keyword evidence="3" id="KW-0540">Nuclease</keyword>
<dbReference type="PANTHER" id="PTHR46986">
    <property type="entry name" value="ENDORIBONUCLEASE YBEY, CHLOROPLASTIC"/>
    <property type="match status" value="1"/>
</dbReference>
<dbReference type="GO" id="GO:0004519">
    <property type="term" value="F:endonuclease activity"/>
    <property type="evidence" value="ECO:0007669"/>
    <property type="project" value="UniProtKB-KW"/>
</dbReference>
<dbReference type="Pfam" id="PF02130">
    <property type="entry name" value="YbeY"/>
    <property type="match status" value="1"/>
</dbReference>
<comment type="cofactor">
    <cofactor evidence="1">
        <name>Zn(2+)</name>
        <dbReference type="ChEBI" id="CHEBI:29105"/>
    </cofactor>
</comment>
<evidence type="ECO:0000313" key="9">
    <source>
        <dbReference type="Proteomes" id="UP000177785"/>
    </source>
</evidence>
<dbReference type="InterPro" id="IPR023091">
    <property type="entry name" value="MetalPrtase_cat_dom_sf_prd"/>
</dbReference>
<evidence type="ECO:0000313" key="8">
    <source>
        <dbReference type="EMBL" id="OGZ45580.1"/>
    </source>
</evidence>
<comment type="caution">
    <text evidence="8">The sequence shown here is derived from an EMBL/GenBank/DDBJ whole genome shotgun (WGS) entry which is preliminary data.</text>
</comment>
<evidence type="ECO:0000256" key="5">
    <source>
        <dbReference type="ARBA" id="ARBA00022759"/>
    </source>
</evidence>
<dbReference type="EMBL" id="MHNL01000006">
    <property type="protein sequence ID" value="OGZ45580.1"/>
    <property type="molecule type" value="Genomic_DNA"/>
</dbReference>
<evidence type="ECO:0000256" key="1">
    <source>
        <dbReference type="ARBA" id="ARBA00001947"/>
    </source>
</evidence>
<dbReference type="STRING" id="1802115.A2756_00895"/>
<gene>
    <name evidence="8" type="ORF">A2756_00895</name>
</gene>
<proteinExistence type="inferred from homology"/>
<evidence type="ECO:0000256" key="2">
    <source>
        <dbReference type="ARBA" id="ARBA00010875"/>
    </source>
</evidence>
<sequence length="100" mass="11565">MELSVAFVGNAFMQKTNKRYRGKDKTTDVLSFALEKQLSEILISIPKARADARAEHMPFAKKLEQLLIHGMLHIKGYDHERSVAEARRMQARERRIAQKL</sequence>
<dbReference type="PANTHER" id="PTHR46986:SF1">
    <property type="entry name" value="ENDORIBONUCLEASE YBEY, CHLOROPLASTIC"/>
    <property type="match status" value="1"/>
</dbReference>
<comment type="similarity">
    <text evidence="2">Belongs to the endoribonuclease YbeY family.</text>
</comment>
<dbReference type="GO" id="GO:0004222">
    <property type="term" value="F:metalloendopeptidase activity"/>
    <property type="evidence" value="ECO:0007669"/>
    <property type="project" value="InterPro"/>
</dbReference>
<accession>A0A1G2G6I0</accession>
<dbReference type="AlphaFoldDB" id="A0A1G2G6I0"/>
<dbReference type="Proteomes" id="UP000177785">
    <property type="component" value="Unassembled WGS sequence"/>
</dbReference>
<dbReference type="GO" id="GO:0006364">
    <property type="term" value="P:rRNA processing"/>
    <property type="evidence" value="ECO:0007669"/>
    <property type="project" value="InterPro"/>
</dbReference>
<dbReference type="GO" id="GO:0046872">
    <property type="term" value="F:metal ion binding"/>
    <property type="evidence" value="ECO:0007669"/>
    <property type="project" value="UniProtKB-KW"/>
</dbReference>
<reference evidence="8 9" key="1">
    <citation type="journal article" date="2016" name="Nat. Commun.">
        <title>Thousands of microbial genomes shed light on interconnected biogeochemical processes in an aquifer system.</title>
        <authorList>
            <person name="Anantharaman K."/>
            <person name="Brown C.T."/>
            <person name="Hug L.A."/>
            <person name="Sharon I."/>
            <person name="Castelle C.J."/>
            <person name="Probst A.J."/>
            <person name="Thomas B.C."/>
            <person name="Singh A."/>
            <person name="Wilkins M.J."/>
            <person name="Karaoz U."/>
            <person name="Brodie E.L."/>
            <person name="Williams K.H."/>
            <person name="Hubbard S.S."/>
            <person name="Banfield J.F."/>
        </authorList>
    </citation>
    <scope>NUCLEOTIDE SEQUENCE [LARGE SCALE GENOMIC DNA]</scope>
</reference>
<evidence type="ECO:0000256" key="6">
    <source>
        <dbReference type="ARBA" id="ARBA00022801"/>
    </source>
</evidence>
<name>A0A1G2G6I0_9BACT</name>
<keyword evidence="6" id="KW-0378">Hydrolase</keyword>
<organism evidence="8 9">
    <name type="scientific">Candidatus Ryanbacteria bacterium RIFCSPHIGHO2_01_FULL_48_27</name>
    <dbReference type="NCBI Taxonomy" id="1802115"/>
    <lineage>
        <taxon>Bacteria</taxon>
        <taxon>Candidatus Ryaniibacteriota</taxon>
    </lineage>
</organism>
<dbReference type="InterPro" id="IPR002036">
    <property type="entry name" value="YbeY"/>
</dbReference>
<keyword evidence="7" id="KW-0862">Zinc</keyword>
<evidence type="ECO:0000256" key="3">
    <source>
        <dbReference type="ARBA" id="ARBA00022722"/>
    </source>
</evidence>
<keyword evidence="4" id="KW-0479">Metal-binding</keyword>